<dbReference type="EMBL" id="MNQU01000019">
    <property type="protein sequence ID" value="OKZ40240.1"/>
    <property type="molecule type" value="Genomic_DNA"/>
</dbReference>
<reference evidence="1 2" key="1">
    <citation type="journal article" date="2016" name="Nat. Biotechnol.">
        <title>Measurement of bacterial replication rates in microbial communities.</title>
        <authorList>
            <person name="Brown C.T."/>
            <person name="Olm M.R."/>
            <person name="Thomas B.C."/>
            <person name="Banfield J.F."/>
        </authorList>
    </citation>
    <scope>NUCLEOTIDE SEQUENCE [LARGE SCALE GENOMIC DNA]</scope>
    <source>
        <strain evidence="1">45_41</strain>
    </source>
</reference>
<name>A0A1Q6IH88_BACUN</name>
<evidence type="ECO:0000313" key="2">
    <source>
        <dbReference type="Proteomes" id="UP000186549"/>
    </source>
</evidence>
<dbReference type="Proteomes" id="UP000186549">
    <property type="component" value="Unassembled WGS sequence"/>
</dbReference>
<gene>
    <name evidence="1" type="ORF">BHV79_00935</name>
</gene>
<comment type="caution">
    <text evidence="1">The sequence shown here is derived from an EMBL/GenBank/DDBJ whole genome shotgun (WGS) entry which is preliminary data.</text>
</comment>
<organism evidence="1 2">
    <name type="scientific">Bacteroides uniformis</name>
    <dbReference type="NCBI Taxonomy" id="820"/>
    <lineage>
        <taxon>Bacteria</taxon>
        <taxon>Pseudomonadati</taxon>
        <taxon>Bacteroidota</taxon>
        <taxon>Bacteroidia</taxon>
        <taxon>Bacteroidales</taxon>
        <taxon>Bacteroidaceae</taxon>
        <taxon>Bacteroides</taxon>
    </lineage>
</organism>
<dbReference type="AlphaFoldDB" id="A0A1Q6IH88"/>
<proteinExistence type="predicted"/>
<accession>A0A1Q6IH88</accession>
<protein>
    <submittedName>
        <fullName evidence="1">Uncharacterized protein</fullName>
    </submittedName>
</protein>
<evidence type="ECO:0000313" key="1">
    <source>
        <dbReference type="EMBL" id="OKZ40240.1"/>
    </source>
</evidence>
<sequence length="356" mass="41197">MFDFNTLFLSSNIKAQKEKADMIIRSWKAEHEKEYAIFIERIDNISHGDLSILYDLFLLVEECVPPEEERQPIPFALKPITEFQDEIWAHLPLSIKSYFTDFVKNNIEGYTKINSTQICKELVADCLSVLQSASELAIGFLSNLREQIINNKNPLIYCMYYFVVFDYGLTRIMHILDKIATTENIDQEDLLMIRTCISYIIPNSMELGKETKQSWEDASENCDSELWKEIAFALRSSKGNRGIKKSILAIDELLIGDKEALKTAIRQFLLKHTEPIALAYLLRALINANKINANLKYTSFHRAIEQFSGKKYGIDVPQKRFGELKVFSLRHPQKGKSFIRAKEIVDEWTTIFRNIS</sequence>